<sequence>MACLVSLCNKDGGGSAGLIGGEAQVGDESHSRLLHEGDELFRLSIIGRPLDRHPVVGLGALDIAVTDMGRDDQLAAWAQSRSERGENGR</sequence>
<evidence type="ECO:0000313" key="1">
    <source>
        <dbReference type="EMBL" id="KIU14060.1"/>
    </source>
</evidence>
<dbReference type="EMBL" id="JXST01000054">
    <property type="protein sequence ID" value="KIU14060.1"/>
    <property type="molecule type" value="Genomic_DNA"/>
</dbReference>
<gene>
    <name evidence="1" type="ORF">TL10_26510</name>
</gene>
<dbReference type="AlphaFoldDB" id="A0A0D1KZ42"/>
<protein>
    <submittedName>
        <fullName evidence="1">Uncharacterized protein</fullName>
    </submittedName>
</protein>
<evidence type="ECO:0000313" key="2">
    <source>
        <dbReference type="Proteomes" id="UP000032221"/>
    </source>
</evidence>
<comment type="caution">
    <text evidence="1">The sequence shown here is derived from an EMBL/GenBank/DDBJ whole genome shotgun (WGS) entry which is preliminary data.</text>
</comment>
<dbReference type="RefSeq" id="WP_043988004.1">
    <property type="nucleotide sequence ID" value="NZ_JXST01000054.1"/>
</dbReference>
<dbReference type="PATRIC" id="fig|280871.6.peg.5501"/>
<accession>A0A0D1KZ42</accession>
<organism evidence="1 2">
    <name type="scientific">Mycolicibacterium llatzerense</name>
    <dbReference type="NCBI Taxonomy" id="280871"/>
    <lineage>
        <taxon>Bacteria</taxon>
        <taxon>Bacillati</taxon>
        <taxon>Actinomycetota</taxon>
        <taxon>Actinomycetes</taxon>
        <taxon>Mycobacteriales</taxon>
        <taxon>Mycobacteriaceae</taxon>
        <taxon>Mycolicibacterium</taxon>
    </lineage>
</organism>
<reference evidence="1 2" key="1">
    <citation type="submission" date="2015-01" db="EMBL/GenBank/DDBJ databases">
        <title>Genome sequence of Mycobacterium llatzerense and Mycobacterium immunogenum recovered from brain abscess.</title>
        <authorList>
            <person name="Greninger A.L."/>
            <person name="Langelier C."/>
            <person name="Cunningham G."/>
            <person name="Chiu C.Y."/>
            <person name="Miller S."/>
        </authorList>
    </citation>
    <scope>NUCLEOTIDE SEQUENCE [LARGE SCALE GENOMIC DNA]</scope>
    <source>
        <strain evidence="1 2">CLUC14</strain>
    </source>
</reference>
<name>A0A0D1KZ42_9MYCO</name>
<dbReference type="Proteomes" id="UP000032221">
    <property type="component" value="Unassembled WGS sequence"/>
</dbReference>
<proteinExistence type="predicted"/>
<keyword evidence="2" id="KW-1185">Reference proteome</keyword>